<dbReference type="SUPFAM" id="SSF63520">
    <property type="entry name" value="PTS-regulatory domain, PRD"/>
    <property type="match status" value="1"/>
</dbReference>
<evidence type="ECO:0000256" key="2">
    <source>
        <dbReference type="ARBA" id="ARBA00022737"/>
    </source>
</evidence>
<dbReference type="Gene3D" id="1.10.10.10">
    <property type="entry name" value="Winged helix-like DNA-binding domain superfamily/Winged helix DNA-binding domain"/>
    <property type="match status" value="1"/>
</dbReference>
<dbReference type="InterPro" id="IPR013196">
    <property type="entry name" value="HTH_11"/>
</dbReference>
<dbReference type="InterPro" id="IPR016152">
    <property type="entry name" value="PTrfase/Anion_transptr"/>
</dbReference>
<dbReference type="PANTHER" id="PTHR30185">
    <property type="entry name" value="CRYPTIC BETA-GLUCOSIDE BGL OPERON ANTITERMINATOR"/>
    <property type="match status" value="1"/>
</dbReference>
<evidence type="ECO:0000256" key="5">
    <source>
        <dbReference type="ARBA" id="ARBA00023163"/>
    </source>
</evidence>
<dbReference type="InterPro" id="IPR050661">
    <property type="entry name" value="BglG_antiterminators"/>
</dbReference>
<accession>A0A069AGP9</accession>
<feature type="domain" description="PTS EIIA type-2" evidence="6">
    <location>
        <begin position="499"/>
        <end position="638"/>
    </location>
</feature>
<dbReference type="CDD" id="cd05568">
    <property type="entry name" value="PTS_IIB_bgl_like"/>
    <property type="match status" value="1"/>
</dbReference>
<dbReference type="PROSITE" id="PS51094">
    <property type="entry name" value="PTS_EIIA_TYPE_2"/>
    <property type="match status" value="1"/>
</dbReference>
<keyword evidence="10" id="KW-0670">Pyruvate</keyword>
<dbReference type="PROSITE" id="PS51099">
    <property type="entry name" value="PTS_EIIB_TYPE_2"/>
    <property type="match status" value="1"/>
</dbReference>
<evidence type="ECO:0000313" key="10">
    <source>
        <dbReference type="EMBL" id="CDS88459.1"/>
    </source>
</evidence>
<dbReference type="InterPro" id="IPR002178">
    <property type="entry name" value="PTS_EIIA_type-2_dom"/>
</dbReference>
<dbReference type="AlphaFoldDB" id="A0A069AGP9"/>
<evidence type="ECO:0000259" key="6">
    <source>
        <dbReference type="PROSITE" id="PS51094"/>
    </source>
</evidence>
<dbReference type="EMBL" id="LK933316">
    <property type="protein sequence ID" value="CDT65434.1"/>
    <property type="molecule type" value="Genomic_DNA"/>
</dbReference>
<dbReference type="Pfam" id="PF00874">
    <property type="entry name" value="PRD"/>
    <property type="match status" value="1"/>
</dbReference>
<dbReference type="Gene3D" id="1.10.1790.10">
    <property type="entry name" value="PRD domain"/>
    <property type="match status" value="1"/>
</dbReference>
<dbReference type="InterPro" id="IPR036095">
    <property type="entry name" value="PTS_EIIB-like_sf"/>
</dbReference>
<sequence length="639" mass="74031">MKERAKKILDFIIKNNNVTSQELQEKFNVSKRTIYYDILAINKQLGKSGNIKNVKHKFIFEGNLCDARKIISTEEDKFLDSDYRKTFILNKILLGEKISIEKLTNEMLLSKNTVVQTITDVKKYLQTMGLRLEYKGKYKIIGDEYVIRELFLIIVQENVLEINSISEEVSSFDTKGHIKLTDYSLLNLTKFVEFLNKRIRDGKTLYSYKYLNEAKKISYFSNCKELLCEEANENEQAYICTYISSLPSLNSEVKEDVVEEYVDKLIDKFEVNTAIKLESKHEFKKNILRHLHSSYNRIRFKFPIRNPMLDETKYKHESLYKIIKSIIENEEEFPVFEGIREEEIGFIAAYFGGYLRGSRDNGLRRNKVLLVCPNGLMVSKSLEIQLYKYIPTIEIVGIVSIKQLKEVNVYYDYIITTIDIQNVNNVIVVNPLLTSSDVQLLMNKLISVKENEKYFNLELIIQAIRKNGVINNEEALKADLLNIIHKIDEGEMYQPMLKELINAERVNIIKSVRDWKEAIKIASKPLLEDNSIEELYIENMIKSVEKYGPYIVLADRFALPHASSKEGVNKLAMSLLIVEDEVDLLGKPVNIFMVLAAVDNTTHIRALASLSEMMYEEENVKLIINGDKSSIIELINKQN</sequence>
<feature type="domain" description="PTS EIIB type-2" evidence="7">
    <location>
        <begin position="366"/>
        <end position="453"/>
    </location>
</feature>
<dbReference type="EMBL" id="LK932505">
    <property type="protein sequence ID" value="CDS85186.1"/>
    <property type="molecule type" value="Genomic_DNA"/>
</dbReference>
<dbReference type="Gene3D" id="3.40.930.10">
    <property type="entry name" value="Mannitol-specific EII, Chain A"/>
    <property type="match status" value="1"/>
</dbReference>
<dbReference type="InterPro" id="IPR036388">
    <property type="entry name" value="WH-like_DNA-bd_sf"/>
</dbReference>
<dbReference type="InterPro" id="IPR013011">
    <property type="entry name" value="PTS_EIIB_2"/>
</dbReference>
<keyword evidence="4" id="KW-0010">Activator</keyword>
<organism evidence="10">
    <name type="scientific">Clostridioides difficile</name>
    <name type="common">Peptoclostridium difficile</name>
    <dbReference type="NCBI Taxonomy" id="1496"/>
    <lineage>
        <taxon>Bacteria</taxon>
        <taxon>Bacillati</taxon>
        <taxon>Bacillota</taxon>
        <taxon>Clostridia</taxon>
        <taxon>Peptostreptococcales</taxon>
        <taxon>Peptostreptococcaceae</taxon>
        <taxon>Clostridioides</taxon>
    </lineage>
</organism>
<dbReference type="InterPro" id="IPR007737">
    <property type="entry name" value="Mga_HTH"/>
</dbReference>
<dbReference type="PANTHER" id="PTHR30185:SF9">
    <property type="entry name" value="MANNITOL-SPECIFIC PHOSPHOTRANSFERASE ENZYME IIA COMPONENT"/>
    <property type="match status" value="1"/>
</dbReference>
<dbReference type="Pfam" id="PF00359">
    <property type="entry name" value="PTS_EIIA_2"/>
    <property type="match status" value="1"/>
</dbReference>
<dbReference type="GO" id="GO:0008982">
    <property type="term" value="F:protein-N(PI)-phosphohistidine-sugar phosphotransferase activity"/>
    <property type="evidence" value="ECO:0007669"/>
    <property type="project" value="InterPro"/>
</dbReference>
<evidence type="ECO:0000256" key="1">
    <source>
        <dbReference type="ARBA" id="ARBA00022679"/>
    </source>
</evidence>
<gene>
    <name evidence="11" type="ORF">BN1095_620112</name>
    <name evidence="9" type="ORF">BN1096_520144</name>
    <name evidence="10" type="ORF">BN1097_680040</name>
</gene>
<dbReference type="EMBL" id="LK932407">
    <property type="protein sequence ID" value="CDS88459.1"/>
    <property type="molecule type" value="Genomic_DNA"/>
</dbReference>
<dbReference type="SUPFAM" id="SSF55804">
    <property type="entry name" value="Phoshotransferase/anion transport protein"/>
    <property type="match status" value="1"/>
</dbReference>
<evidence type="ECO:0000256" key="4">
    <source>
        <dbReference type="ARBA" id="ARBA00023159"/>
    </source>
</evidence>
<dbReference type="Pfam" id="PF08279">
    <property type="entry name" value="HTH_11"/>
    <property type="match status" value="1"/>
</dbReference>
<dbReference type="SUPFAM" id="SSF52794">
    <property type="entry name" value="PTS system IIB component-like"/>
    <property type="match status" value="1"/>
</dbReference>
<feature type="domain" description="PRD" evidence="8">
    <location>
        <begin position="253"/>
        <end position="361"/>
    </location>
</feature>
<evidence type="ECO:0000256" key="3">
    <source>
        <dbReference type="ARBA" id="ARBA00023015"/>
    </source>
</evidence>
<dbReference type="GO" id="GO:0009401">
    <property type="term" value="P:phosphoenolpyruvate-dependent sugar phosphotransferase system"/>
    <property type="evidence" value="ECO:0007669"/>
    <property type="project" value="InterPro"/>
</dbReference>
<name>A0A069AGP9_CLODI</name>
<keyword evidence="5" id="KW-0804">Transcription</keyword>
<keyword evidence="2" id="KW-0677">Repeat</keyword>
<dbReference type="SUPFAM" id="SSF46785">
    <property type="entry name" value="Winged helix' DNA-binding domain"/>
    <property type="match status" value="1"/>
</dbReference>
<reference evidence="10" key="1">
    <citation type="submission" date="2014-07" db="EMBL/GenBank/DDBJ databases">
        <authorList>
            <person name="Monot Marc"/>
        </authorList>
    </citation>
    <scope>NUCLEOTIDE SEQUENCE</scope>
    <source>
        <strain evidence="11">7032989</strain>
        <strain evidence="10">7032994</strain>
    </source>
</reference>
<dbReference type="InterPro" id="IPR011608">
    <property type="entry name" value="PRD"/>
</dbReference>
<dbReference type="PROSITE" id="PS51372">
    <property type="entry name" value="PRD_2"/>
    <property type="match status" value="1"/>
</dbReference>
<dbReference type="RefSeq" id="WP_021366860.1">
    <property type="nucleotide sequence ID" value="NZ_BBYB01000182.1"/>
</dbReference>
<protein>
    <submittedName>
        <fullName evidence="9">PTS system, fructose/mannitol-family IIAB component</fullName>
    </submittedName>
    <submittedName>
        <fullName evidence="10">Phosphoenolpyruvate-dependent sugar phosphotransferase system, EIIA 2</fullName>
    </submittedName>
</protein>
<evidence type="ECO:0000259" key="7">
    <source>
        <dbReference type="PROSITE" id="PS51099"/>
    </source>
</evidence>
<evidence type="ECO:0000259" key="8">
    <source>
        <dbReference type="PROSITE" id="PS51372"/>
    </source>
</evidence>
<proteinExistence type="predicted"/>
<evidence type="ECO:0000313" key="9">
    <source>
        <dbReference type="EMBL" id="CDS85186.1"/>
    </source>
</evidence>
<dbReference type="GO" id="GO:0006355">
    <property type="term" value="P:regulation of DNA-templated transcription"/>
    <property type="evidence" value="ECO:0007669"/>
    <property type="project" value="InterPro"/>
</dbReference>
<dbReference type="InterPro" id="IPR036390">
    <property type="entry name" value="WH_DNA-bd_sf"/>
</dbReference>
<evidence type="ECO:0000313" key="11">
    <source>
        <dbReference type="EMBL" id="CDT65434.1"/>
    </source>
</evidence>
<dbReference type="Pfam" id="PF05043">
    <property type="entry name" value="Mga"/>
    <property type="match status" value="1"/>
</dbReference>
<keyword evidence="3" id="KW-0805">Transcription regulation</keyword>
<keyword evidence="1 10" id="KW-0808">Transferase</keyword>
<dbReference type="InterPro" id="IPR036634">
    <property type="entry name" value="PRD_sf"/>
</dbReference>